<dbReference type="HOGENOM" id="CLU_018213_2_0_1"/>
<dbReference type="PANTHER" id="PTHR10574">
    <property type="entry name" value="NETRIN/LAMININ-RELATED"/>
    <property type="match status" value="1"/>
</dbReference>
<evidence type="ECO:0000256" key="8">
    <source>
        <dbReference type="PROSITE-ProRule" id="PRU00460"/>
    </source>
</evidence>
<dbReference type="SUPFAM" id="SSF57196">
    <property type="entry name" value="EGF/Laminin"/>
    <property type="match status" value="3"/>
</dbReference>
<dbReference type="Pfam" id="PF00053">
    <property type="entry name" value="EGF_laminin"/>
    <property type="match status" value="1"/>
</dbReference>
<dbReference type="VEuPathDB" id="VectorBase:AGAMI1_005731"/>
<feature type="disulfide bond" evidence="8">
    <location>
        <begin position="531"/>
        <end position="545"/>
    </location>
</feature>
<evidence type="ECO:0000313" key="15">
    <source>
        <dbReference type="Proteomes" id="UP000007062"/>
    </source>
</evidence>
<keyword evidence="3 10" id="KW-0732">Signal</keyword>
<feature type="region of interest" description="Disordered" evidence="9">
    <location>
        <begin position="620"/>
        <end position="660"/>
    </location>
</feature>
<evidence type="ECO:0000256" key="1">
    <source>
        <dbReference type="ARBA" id="ARBA00004613"/>
    </source>
</evidence>
<dbReference type="InterPro" id="IPR002049">
    <property type="entry name" value="LE_dom"/>
</dbReference>
<dbReference type="InterPro" id="IPR018933">
    <property type="entry name" value="Netrin_module_non-TIMP"/>
</dbReference>
<dbReference type="InterPro" id="IPR050440">
    <property type="entry name" value="Laminin/Netrin_ECM"/>
</dbReference>
<dbReference type="FunFam" id="2.60.120.260:FF:000098">
    <property type="entry name" value="Netrin-A, isoform B"/>
    <property type="match status" value="1"/>
</dbReference>
<name>A0A1S4G8Y9_ANOGA</name>
<dbReference type="PROSITE" id="PS50027">
    <property type="entry name" value="EGF_LAM_2"/>
    <property type="match status" value="1"/>
</dbReference>
<dbReference type="PROSITE" id="PS51117">
    <property type="entry name" value="LAMININ_NTER"/>
    <property type="match status" value="1"/>
</dbReference>
<feature type="domain" description="NTR" evidence="12">
    <location>
        <begin position="593"/>
        <end position="757"/>
    </location>
</feature>
<dbReference type="SUPFAM" id="SSF50242">
    <property type="entry name" value="TIMP-like"/>
    <property type="match status" value="1"/>
</dbReference>
<dbReference type="CDD" id="cd00055">
    <property type="entry name" value="EGF_Lam"/>
    <property type="match status" value="3"/>
</dbReference>
<feature type="domain" description="Laminin EGF-like" evidence="11">
    <location>
        <begin position="498"/>
        <end position="547"/>
    </location>
</feature>
<feature type="chain" id="PRO_5038080478" evidence="10">
    <location>
        <begin position="35"/>
        <end position="758"/>
    </location>
</feature>
<dbReference type="GO" id="GO:0009887">
    <property type="term" value="P:animal organ morphogenesis"/>
    <property type="evidence" value="ECO:0000318"/>
    <property type="project" value="GO_Central"/>
</dbReference>
<dbReference type="GO" id="GO:0008045">
    <property type="term" value="P:motor neuron axon guidance"/>
    <property type="evidence" value="ECO:0000318"/>
    <property type="project" value="GO_Central"/>
</dbReference>
<dbReference type="GO" id="GO:0070983">
    <property type="term" value="P:dendrite guidance"/>
    <property type="evidence" value="ECO:0007669"/>
    <property type="project" value="UniProtKB-ARBA"/>
</dbReference>
<evidence type="ECO:0000256" key="9">
    <source>
        <dbReference type="SAM" id="MobiDB-lite"/>
    </source>
</evidence>
<evidence type="ECO:0000256" key="6">
    <source>
        <dbReference type="ARBA" id="ARBA00023180"/>
    </source>
</evidence>
<evidence type="ECO:0000256" key="5">
    <source>
        <dbReference type="ARBA" id="ARBA00023157"/>
    </source>
</evidence>
<dbReference type="Pfam" id="PF24973">
    <property type="entry name" value="EGF_LMN_ATRN"/>
    <property type="match status" value="2"/>
</dbReference>
<dbReference type="SMART" id="SM00180">
    <property type="entry name" value="EGF_Lam"/>
    <property type="match status" value="3"/>
</dbReference>
<evidence type="ECO:0000313" key="14">
    <source>
        <dbReference type="EnsemblMetazoa" id="AGAP000225-PA"/>
    </source>
</evidence>
<feature type="region of interest" description="Disordered" evidence="9">
    <location>
        <begin position="301"/>
        <end position="349"/>
    </location>
</feature>
<accession>A0A1S4G8Y9</accession>
<dbReference type="CDD" id="cd03579">
    <property type="entry name" value="NTR_netrin-1_like"/>
    <property type="match status" value="1"/>
</dbReference>
<evidence type="ECO:0000256" key="7">
    <source>
        <dbReference type="ARBA" id="ARBA00023292"/>
    </source>
</evidence>
<evidence type="ECO:0000259" key="12">
    <source>
        <dbReference type="PROSITE" id="PS50189"/>
    </source>
</evidence>
<dbReference type="GO" id="GO:0048749">
    <property type="term" value="P:compound eye development"/>
    <property type="evidence" value="ECO:0007669"/>
    <property type="project" value="UniProtKB-ARBA"/>
</dbReference>
<evidence type="ECO:0000256" key="4">
    <source>
        <dbReference type="ARBA" id="ARBA00022737"/>
    </source>
</evidence>
<dbReference type="EnsemblMetazoa" id="AGAP000225-RA">
    <property type="protein sequence ID" value="AGAP000225-PA"/>
    <property type="gene ID" value="AGAP000225"/>
</dbReference>
<dbReference type="Gene3D" id="2.60.120.260">
    <property type="entry name" value="Galactose-binding domain-like"/>
    <property type="match status" value="1"/>
</dbReference>
<reference evidence="14" key="3">
    <citation type="submission" date="2021-01" db="UniProtKB">
        <authorList>
            <consortium name="EnsemblMetazoa"/>
        </authorList>
    </citation>
    <scope>IDENTIFICATION</scope>
    <source>
        <strain evidence="14">PEST</strain>
    </source>
</reference>
<evidence type="ECO:0000259" key="11">
    <source>
        <dbReference type="PROSITE" id="PS50027"/>
    </source>
</evidence>
<feature type="disulfide bond" evidence="8">
    <location>
        <begin position="519"/>
        <end position="528"/>
    </location>
</feature>
<dbReference type="InterPro" id="IPR008211">
    <property type="entry name" value="Laminin_N"/>
</dbReference>
<dbReference type="AlphaFoldDB" id="A0A1S4G8Y9"/>
<keyword evidence="15" id="KW-1185">Reference proteome</keyword>
<dbReference type="EMBL" id="AAAB01008846">
    <property type="status" value="NOT_ANNOTATED_CDS"/>
    <property type="molecule type" value="Genomic_DNA"/>
</dbReference>
<dbReference type="InterPro" id="IPR008993">
    <property type="entry name" value="TIMP-like_OB-fold"/>
</dbReference>
<feature type="disulfide bond" evidence="8">
    <location>
        <begin position="498"/>
        <end position="510"/>
    </location>
</feature>
<keyword evidence="5 8" id="KW-1015">Disulfide bond</keyword>
<dbReference type="PROSITE" id="PS01248">
    <property type="entry name" value="EGF_LAM_1"/>
    <property type="match status" value="1"/>
</dbReference>
<dbReference type="FunFam" id="2.10.25.10:FF:000081">
    <property type="entry name" value="Netrin 1"/>
    <property type="match status" value="1"/>
</dbReference>
<dbReference type="GO" id="GO:0009888">
    <property type="term" value="P:tissue development"/>
    <property type="evidence" value="ECO:0000318"/>
    <property type="project" value="GO_Central"/>
</dbReference>
<comment type="subcellular location">
    <subcellularLocation>
        <location evidence="1">Secreted</location>
    </subcellularLocation>
</comment>
<reference evidence="14 15" key="2">
    <citation type="journal article" date="2004" name="Trends Parasitol.">
        <title>The Anopheles gambiae genome: an update.</title>
        <authorList>
            <person name="Mongin E."/>
            <person name="Louis C."/>
            <person name="Holt R.A."/>
            <person name="Birney E."/>
            <person name="Collins F.H."/>
        </authorList>
    </citation>
    <scope>NUCLEOTIDE SEQUENCE [LARGE SCALE GENOMIC DNA]</scope>
    <source>
        <strain evidence="14 15">PEST</strain>
    </source>
</reference>
<dbReference type="SMART" id="SM00643">
    <property type="entry name" value="C345C"/>
    <property type="match status" value="1"/>
</dbReference>
<feature type="signal peptide" evidence="10">
    <location>
        <begin position="1"/>
        <end position="34"/>
    </location>
</feature>
<dbReference type="Proteomes" id="UP000007062">
    <property type="component" value="Chromosome X"/>
</dbReference>
<dbReference type="GO" id="GO:0044295">
    <property type="term" value="C:axonal growth cone"/>
    <property type="evidence" value="ECO:0007669"/>
    <property type="project" value="UniProtKB-ARBA"/>
</dbReference>
<dbReference type="InterPro" id="IPR001134">
    <property type="entry name" value="Netrin_domain"/>
</dbReference>
<dbReference type="InterPro" id="IPR056863">
    <property type="entry name" value="LMN_ATRN_NET-like_EGF"/>
</dbReference>
<dbReference type="PROSITE" id="PS50189">
    <property type="entry name" value="NTR"/>
    <property type="match status" value="1"/>
</dbReference>
<dbReference type="FunFam" id="2.10.25.10:FF:000048">
    <property type="entry name" value="Netrin 3"/>
    <property type="match status" value="1"/>
</dbReference>
<dbReference type="Pfam" id="PF00055">
    <property type="entry name" value="Laminin_N"/>
    <property type="match status" value="1"/>
</dbReference>
<keyword evidence="6" id="KW-0325">Glycoprotein</keyword>
<organism evidence="14 15">
    <name type="scientific">Anopheles gambiae</name>
    <name type="common">African malaria mosquito</name>
    <dbReference type="NCBI Taxonomy" id="7165"/>
    <lineage>
        <taxon>Eukaryota</taxon>
        <taxon>Metazoa</taxon>
        <taxon>Ecdysozoa</taxon>
        <taxon>Arthropoda</taxon>
        <taxon>Hexapoda</taxon>
        <taxon>Insecta</taxon>
        <taxon>Pterygota</taxon>
        <taxon>Neoptera</taxon>
        <taxon>Endopterygota</taxon>
        <taxon>Diptera</taxon>
        <taxon>Nematocera</taxon>
        <taxon>Culicoidea</taxon>
        <taxon>Culicidae</taxon>
        <taxon>Anophelinae</taxon>
        <taxon>Anopheles</taxon>
    </lineage>
</organism>
<sequence>MIARQSGRYSPSLQLLLALLALVVVALAPAVARAASLDASYDPCYDEDRPRRCLPDFVNAAFGMPVVASSTCGQRGLDRLCDVQQPVQRPRCLPCDDGNPRKRYPPTALTDVNNSNNVTCWRSEPLRSPASINDPPDNVTLTLSLGKKYELTYISLTFCPGTVKPDSIAIYKSADHGKSWQPFQFYSSQCRRVYGRPNRATITRANEQEARCTDAHRHGLAEAPTVSRIAFSTLEGRPSAPDFDSSPVLQDWVTATDVRIVFHRHQMPPDDTFEDPWYLLHSSAQVPGSAAFRRQPRDLPADFATDWPEQAGSTTPDYQSEEAAPPPPPAATRSQSNAAEQPASTIKPPAEVLGNHGRARQPPHHHYAVSDFAVGGRCKCNGHAFRCVPAGPDGEVSCDCKHNTAGRDCERCKPFHFDRPWGRANARDANECKACNCNGHARRCRFNMELYKMSGRISGGVCLSCRHATTGRHCHYCREGFYRDATKPITHRKVCKACDCHPIGSSGKTCNHTTGQCPCKDGVTGLTCNRCARGYQQSRSHIAPCIKIPRVINMVHSQNTAPEESHQYAVSSGGGGQHEPEAPTYRMHAGRECGKCKISTKRLNLNKFCKRDYAIMAKVIGKDTKPSDSGTGKGSTGSGNPSQPYQPPPPRYRGTPPEDGAVRFHLSVQKVFKRSRSPASPLAKASKWSDVPYIVSAHDLDCRCPKLKVHRSYLILGNESEGPAGTLGVGPRTILIEWRDEWHRRLRKFQRQADRTCH</sequence>
<dbReference type="SMART" id="SM00136">
    <property type="entry name" value="LamNT"/>
    <property type="match status" value="1"/>
</dbReference>
<dbReference type="GO" id="GO:0016358">
    <property type="term" value="P:dendrite development"/>
    <property type="evidence" value="ECO:0000318"/>
    <property type="project" value="GO_Central"/>
</dbReference>
<feature type="compositionally biased region" description="Polar residues" evidence="9">
    <location>
        <begin position="332"/>
        <end position="344"/>
    </location>
</feature>
<dbReference type="Gene3D" id="2.10.25.10">
    <property type="entry name" value="Laminin"/>
    <property type="match status" value="2"/>
</dbReference>
<dbReference type="PANTHER" id="PTHR10574:SF365">
    <property type="entry name" value="NETRIN-A-RELATED"/>
    <property type="match status" value="1"/>
</dbReference>
<keyword evidence="4" id="KW-0677">Repeat</keyword>
<feature type="domain" description="Laminin N-terminal" evidence="13">
    <location>
        <begin position="49"/>
        <end position="377"/>
    </location>
</feature>
<dbReference type="GO" id="GO:2000289">
    <property type="term" value="P:regulation of photoreceptor cell axon guidance"/>
    <property type="evidence" value="ECO:0007669"/>
    <property type="project" value="UniProtKB-ARBA"/>
</dbReference>
<dbReference type="GO" id="GO:0005576">
    <property type="term" value="C:extracellular region"/>
    <property type="evidence" value="ECO:0007669"/>
    <property type="project" value="UniProtKB-SubCell"/>
</dbReference>
<dbReference type="Gene3D" id="2.40.50.120">
    <property type="match status" value="1"/>
</dbReference>
<dbReference type="Pfam" id="PF01759">
    <property type="entry name" value="NTR"/>
    <property type="match status" value="1"/>
</dbReference>
<proteinExistence type="predicted"/>
<keyword evidence="7 8" id="KW-0424">Laminin EGF-like domain</keyword>
<dbReference type="GO" id="GO:0008347">
    <property type="term" value="P:glial cell migration"/>
    <property type="evidence" value="ECO:0007669"/>
    <property type="project" value="UniProtKB-ARBA"/>
</dbReference>
<feature type="disulfide bond" evidence="8">
    <location>
        <begin position="500"/>
        <end position="517"/>
    </location>
</feature>
<evidence type="ECO:0000256" key="10">
    <source>
        <dbReference type="SAM" id="SignalP"/>
    </source>
</evidence>
<evidence type="ECO:0000256" key="3">
    <source>
        <dbReference type="ARBA" id="ARBA00022729"/>
    </source>
</evidence>
<evidence type="ECO:0000256" key="2">
    <source>
        <dbReference type="ARBA" id="ARBA00022525"/>
    </source>
</evidence>
<evidence type="ECO:0000259" key="13">
    <source>
        <dbReference type="PROSITE" id="PS51117"/>
    </source>
</evidence>
<reference evidence="14 15" key="1">
    <citation type="journal article" date="2002" name="Science">
        <title>The genome sequence of the malaria mosquito Anopheles gambiae.</title>
        <authorList>
            <person name="Holt R.A."/>
            <person name="Subramanian G.M."/>
            <person name="Halpern A."/>
            <person name="Sutton G.G."/>
            <person name="Charlab R."/>
            <person name="Nusskern D.R."/>
            <person name="Wincker P."/>
            <person name="Clark A.G."/>
            <person name="Ribeiro J.M."/>
            <person name="Wides R."/>
            <person name="Salzberg S.L."/>
            <person name="Loftus B."/>
            <person name="Yandell M."/>
            <person name="Majoros W.H."/>
            <person name="Rusch D.B."/>
            <person name="Lai Z."/>
            <person name="Kraft C.L."/>
            <person name="Abril J.F."/>
            <person name="Anthouard V."/>
            <person name="Arensburger P."/>
            <person name="Atkinson P.W."/>
            <person name="Baden H."/>
            <person name="de Berardinis V."/>
            <person name="Baldwin D."/>
            <person name="Benes V."/>
            <person name="Biedler J."/>
            <person name="Blass C."/>
            <person name="Bolanos R."/>
            <person name="Boscus D."/>
            <person name="Barnstead M."/>
            <person name="Cai S."/>
            <person name="Center A."/>
            <person name="Chaturverdi K."/>
            <person name="Christophides G.K."/>
            <person name="Chrystal M.A."/>
            <person name="Clamp M."/>
            <person name="Cravchik A."/>
            <person name="Curwen V."/>
            <person name="Dana A."/>
            <person name="Delcher A."/>
            <person name="Dew I."/>
            <person name="Evans C.A."/>
            <person name="Flanigan M."/>
            <person name="Grundschober-Freimoser A."/>
            <person name="Friedli L."/>
            <person name="Gu Z."/>
            <person name="Guan P."/>
            <person name="Guigo R."/>
            <person name="Hillenmeyer M.E."/>
            <person name="Hladun S.L."/>
            <person name="Hogan J.R."/>
            <person name="Hong Y.S."/>
            <person name="Hoover J."/>
            <person name="Jaillon O."/>
            <person name="Ke Z."/>
            <person name="Kodira C."/>
            <person name="Kokoza E."/>
            <person name="Koutsos A."/>
            <person name="Letunic I."/>
            <person name="Levitsky A."/>
            <person name="Liang Y."/>
            <person name="Lin J.J."/>
            <person name="Lobo N.F."/>
            <person name="Lopez J.R."/>
            <person name="Malek J.A."/>
            <person name="McIntosh T.C."/>
            <person name="Meister S."/>
            <person name="Miller J."/>
            <person name="Mobarry C."/>
            <person name="Mongin E."/>
            <person name="Murphy S.D."/>
            <person name="O'Brochta D.A."/>
            <person name="Pfannkoch C."/>
            <person name="Qi R."/>
            <person name="Regier M.A."/>
            <person name="Remington K."/>
            <person name="Shao H."/>
            <person name="Sharakhova M.V."/>
            <person name="Sitter C.D."/>
            <person name="Shetty J."/>
            <person name="Smith T.J."/>
            <person name="Strong R."/>
            <person name="Sun J."/>
            <person name="Thomasova D."/>
            <person name="Ton L.Q."/>
            <person name="Topalis P."/>
            <person name="Tu Z."/>
            <person name="Unger M.F."/>
            <person name="Walenz B."/>
            <person name="Wang A."/>
            <person name="Wang J."/>
            <person name="Wang M."/>
            <person name="Wang X."/>
            <person name="Woodford K.J."/>
            <person name="Wortman J.R."/>
            <person name="Wu M."/>
            <person name="Yao A."/>
            <person name="Zdobnov E.M."/>
            <person name="Zhang H."/>
            <person name="Zhao Q."/>
            <person name="Zhao S."/>
            <person name="Zhu S.C."/>
            <person name="Zhimulev I."/>
            <person name="Coluzzi M."/>
            <person name="della Torre A."/>
            <person name="Roth C.W."/>
            <person name="Louis C."/>
            <person name="Kalush F."/>
            <person name="Mural R.J."/>
            <person name="Myers E.W."/>
            <person name="Adams M.D."/>
            <person name="Smith H.O."/>
            <person name="Broder S."/>
            <person name="Gardner M.J."/>
            <person name="Fraser C.M."/>
            <person name="Birney E."/>
            <person name="Bork P."/>
            <person name="Brey P.T."/>
            <person name="Venter J.C."/>
            <person name="Weissenbach J."/>
            <person name="Kafatos F.C."/>
            <person name="Collins F.H."/>
            <person name="Hoffman S.L."/>
        </authorList>
    </citation>
    <scope>NUCLEOTIDE SEQUENCE [LARGE SCALE GENOMIC DNA]</scope>
    <source>
        <strain evidence="14 15">PEST</strain>
    </source>
</reference>
<dbReference type="GO" id="GO:0005604">
    <property type="term" value="C:basement membrane"/>
    <property type="evidence" value="ECO:0000318"/>
    <property type="project" value="GO_Central"/>
</dbReference>
<keyword evidence="2" id="KW-0964">Secreted</keyword>
<feature type="region of interest" description="Disordered" evidence="9">
    <location>
        <begin position="560"/>
        <end position="583"/>
    </location>
</feature>
<protein>
    <submittedName>
        <fullName evidence="14">Netrin 1</fullName>
    </submittedName>
</protein>